<accession>A0AAD4MWJ2</accession>
<dbReference type="PROSITE" id="PS51864">
    <property type="entry name" value="ASTACIN"/>
    <property type="match status" value="2"/>
</dbReference>
<dbReference type="GO" id="GO:0006508">
    <property type="term" value="P:proteolysis"/>
    <property type="evidence" value="ECO:0007669"/>
    <property type="project" value="UniProtKB-KW"/>
</dbReference>
<dbReference type="EC" id="3.4.24.-" evidence="3"/>
<feature type="disulfide bond" evidence="2">
    <location>
        <begin position="448"/>
        <end position="470"/>
    </location>
</feature>
<reference evidence="6" key="1">
    <citation type="submission" date="2022-01" db="EMBL/GenBank/DDBJ databases">
        <title>Genome Sequence Resource for Two Populations of Ditylenchus destructor, the Migratory Endoparasitic Phytonematode.</title>
        <authorList>
            <person name="Zhang H."/>
            <person name="Lin R."/>
            <person name="Xie B."/>
        </authorList>
    </citation>
    <scope>NUCLEOTIDE SEQUENCE</scope>
    <source>
        <strain evidence="6">BazhouSP</strain>
    </source>
</reference>
<evidence type="ECO:0000259" key="5">
    <source>
        <dbReference type="PROSITE" id="PS51864"/>
    </source>
</evidence>
<name>A0AAD4MWJ2_9BILA</name>
<dbReference type="Pfam" id="PF01400">
    <property type="entry name" value="Astacin"/>
    <property type="match status" value="2"/>
</dbReference>
<evidence type="ECO:0000313" key="7">
    <source>
        <dbReference type="Proteomes" id="UP001201812"/>
    </source>
</evidence>
<dbReference type="PANTHER" id="PTHR10127:SF850">
    <property type="entry name" value="METALLOENDOPEPTIDASE"/>
    <property type="match status" value="1"/>
</dbReference>
<feature type="domain" description="Peptidase M12A" evidence="5">
    <location>
        <begin position="1"/>
        <end position="162"/>
    </location>
</feature>
<dbReference type="GO" id="GO:0008270">
    <property type="term" value="F:zinc ion binding"/>
    <property type="evidence" value="ECO:0007669"/>
    <property type="project" value="UniProtKB-UniRule"/>
</dbReference>
<feature type="domain" description="Peptidase M12A" evidence="5">
    <location>
        <begin position="368"/>
        <end position="577"/>
    </location>
</feature>
<evidence type="ECO:0000256" key="3">
    <source>
        <dbReference type="RuleBase" id="RU361183"/>
    </source>
</evidence>
<feature type="binding site" evidence="2">
    <location>
        <position position="482"/>
    </location>
    <ligand>
        <name>Zn(2+)</name>
        <dbReference type="ChEBI" id="CHEBI:29105"/>
        <note>catalytic</note>
    </ligand>
</feature>
<feature type="binding site" evidence="2">
    <location>
        <position position="73"/>
    </location>
    <ligand>
        <name>Zn(2+)</name>
        <dbReference type="ChEBI" id="CHEBI:29105"/>
        <note>catalytic</note>
    </ligand>
</feature>
<organism evidence="6 7">
    <name type="scientific">Ditylenchus destructor</name>
    <dbReference type="NCBI Taxonomy" id="166010"/>
    <lineage>
        <taxon>Eukaryota</taxon>
        <taxon>Metazoa</taxon>
        <taxon>Ecdysozoa</taxon>
        <taxon>Nematoda</taxon>
        <taxon>Chromadorea</taxon>
        <taxon>Rhabditida</taxon>
        <taxon>Tylenchina</taxon>
        <taxon>Tylenchomorpha</taxon>
        <taxon>Sphaerularioidea</taxon>
        <taxon>Anguinidae</taxon>
        <taxon>Anguininae</taxon>
        <taxon>Ditylenchus</taxon>
    </lineage>
</organism>
<evidence type="ECO:0000256" key="4">
    <source>
        <dbReference type="SAM" id="MobiDB-lite"/>
    </source>
</evidence>
<feature type="active site" evidence="2">
    <location>
        <position position="64"/>
    </location>
</feature>
<keyword evidence="2 3" id="KW-0479">Metal-binding</keyword>
<gene>
    <name evidence="6" type="ORF">DdX_13198</name>
</gene>
<feature type="disulfide bond" evidence="2">
    <location>
        <begin position="33"/>
        <end position="55"/>
    </location>
</feature>
<keyword evidence="1 2" id="KW-1015">Disulfide bond</keyword>
<dbReference type="InterPro" id="IPR024079">
    <property type="entry name" value="MetalloPept_cat_dom_sf"/>
</dbReference>
<evidence type="ECO:0000256" key="2">
    <source>
        <dbReference type="PROSITE-ProRule" id="PRU01211"/>
    </source>
</evidence>
<keyword evidence="2 3" id="KW-0862">Zinc</keyword>
<dbReference type="GO" id="GO:0004222">
    <property type="term" value="F:metalloendopeptidase activity"/>
    <property type="evidence" value="ECO:0007669"/>
    <property type="project" value="UniProtKB-UniRule"/>
</dbReference>
<keyword evidence="7" id="KW-1185">Reference proteome</keyword>
<dbReference type="SUPFAM" id="SSF55486">
    <property type="entry name" value="Metalloproteases ('zincins'), catalytic domain"/>
    <property type="match status" value="2"/>
</dbReference>
<dbReference type="EMBL" id="JAKKPZ010000050">
    <property type="protein sequence ID" value="KAI1706157.1"/>
    <property type="molecule type" value="Genomic_DNA"/>
</dbReference>
<feature type="active site" evidence="2">
    <location>
        <position position="479"/>
    </location>
</feature>
<dbReference type="PRINTS" id="PR00480">
    <property type="entry name" value="ASTACIN"/>
</dbReference>
<comment type="caution">
    <text evidence="6">The sequence shown here is derived from an EMBL/GenBank/DDBJ whole genome shotgun (WGS) entry which is preliminary data.</text>
</comment>
<comment type="cofactor">
    <cofactor evidence="2 3">
        <name>Zn(2+)</name>
        <dbReference type="ChEBI" id="CHEBI:29105"/>
    </cofactor>
    <text evidence="2 3">Binds 1 zinc ion per subunit.</text>
</comment>
<protein>
    <recommendedName>
        <fullName evidence="3">Metalloendopeptidase</fullName>
        <ecNumber evidence="3">3.4.24.-</ecNumber>
    </recommendedName>
</protein>
<dbReference type="Proteomes" id="UP001201812">
    <property type="component" value="Unassembled WGS sequence"/>
</dbReference>
<feature type="binding site" evidence="2">
    <location>
        <position position="63"/>
    </location>
    <ligand>
        <name>Zn(2+)</name>
        <dbReference type="ChEBI" id="CHEBI:29105"/>
        <note>catalytic</note>
    </ligand>
</feature>
<feature type="binding site" evidence="2">
    <location>
        <position position="478"/>
    </location>
    <ligand>
        <name>Zn(2+)</name>
        <dbReference type="ChEBI" id="CHEBI:29105"/>
        <note>catalytic</note>
    </ligand>
</feature>
<keyword evidence="2 3" id="KW-0378">Hydrolase</keyword>
<keyword evidence="2 3" id="KW-0482">Metalloprotease</keyword>
<dbReference type="SMART" id="SM00235">
    <property type="entry name" value="ZnMc"/>
    <property type="match status" value="2"/>
</dbReference>
<evidence type="ECO:0000256" key="1">
    <source>
        <dbReference type="ARBA" id="ARBA00023157"/>
    </source>
</evidence>
<feature type="binding site" evidence="2">
    <location>
        <position position="67"/>
    </location>
    <ligand>
        <name>Zn(2+)</name>
        <dbReference type="ChEBI" id="CHEBI:29105"/>
        <note>catalytic</note>
    </ligand>
</feature>
<comment type="caution">
    <text evidence="2">Lacks conserved residue(s) required for the propagation of feature annotation.</text>
</comment>
<keyword evidence="2 3" id="KW-0645">Protease</keyword>
<dbReference type="AlphaFoldDB" id="A0AAD4MWJ2"/>
<feature type="binding site" evidence="2">
    <location>
        <position position="488"/>
    </location>
    <ligand>
        <name>Zn(2+)</name>
        <dbReference type="ChEBI" id="CHEBI:29105"/>
        <note>catalytic</note>
    </ligand>
</feature>
<proteinExistence type="predicted"/>
<feature type="region of interest" description="Disordered" evidence="4">
    <location>
        <begin position="343"/>
        <end position="362"/>
    </location>
</feature>
<dbReference type="PANTHER" id="PTHR10127">
    <property type="entry name" value="DISCOIDIN, CUB, EGF, LAMININ , AND ZINC METALLOPROTEASE DOMAIN CONTAINING"/>
    <property type="match status" value="1"/>
</dbReference>
<dbReference type="Gene3D" id="3.40.390.10">
    <property type="entry name" value="Collagenase (Catalytic Domain)"/>
    <property type="match status" value="2"/>
</dbReference>
<dbReference type="InterPro" id="IPR001506">
    <property type="entry name" value="Peptidase_M12A"/>
</dbReference>
<evidence type="ECO:0000313" key="6">
    <source>
        <dbReference type="EMBL" id="KAI1706157.1"/>
    </source>
</evidence>
<dbReference type="InterPro" id="IPR006026">
    <property type="entry name" value="Peptidase_Metallo"/>
</dbReference>
<sequence>MDKFAQMTCVRFTPTWYDGQHHIVFSNKKGGGCCSYAGVEKLYGNQSLNLETPECIYKGTIIHELKHATGEHHTQNRADSYQHIKVFWDNIVEKYKPEYQIYTNYLPPYPYDKRSVMHYMAVHFSKDPKYATVTDLNDNPIMHDYKVRQSDWHAVNVNYQCDYYLGLEKKKSACAKPTSSKAKKPKRIGFLTALAITSKIGPELAKAYGPEAYKKAKKKYRMGKVVLKVRGEDGKMRDAKKGEAVRVDLSHPETYAIVDPKRKEATVAHPNLLSYNPPDPKDIHVTSKVIVEHNGYQYPNGYNAPYGYNAPTYGRLNSQPYMGDPNSQQYNKVPYTTYEQPSTYTGVPDHTPHNPEQGPPQNEIPRSAAIKEITLCPGFMEQLRNGTWIEAYHIPYTFSQDYPFTPEDQKLIRKVMDKFEQMTCVRFTPTWYEGQHRVIIENKPGEGCCSFAGIEKYYGNQTFNLETPGCMYEDIIAHEMGHVAGLHHTQQRADRDKYVKVYWDYISDKYKGDFTLYTNYLPQVPYDTQSIMHYMSNHGNAWPQYSSVTDSNNKPLDHERKVQLGDYHWINTSYQCESYMQYTKSYFANWNSAS</sequence>